<name>A0A037ZGF9_9RHOB</name>
<keyword evidence="2" id="KW-1185">Reference proteome</keyword>
<organism evidence="1 2">
    <name type="scientific">Actibacterium mucosum KCTC 23349</name>
    <dbReference type="NCBI Taxonomy" id="1454373"/>
    <lineage>
        <taxon>Bacteria</taxon>
        <taxon>Pseudomonadati</taxon>
        <taxon>Pseudomonadota</taxon>
        <taxon>Alphaproteobacteria</taxon>
        <taxon>Rhodobacterales</taxon>
        <taxon>Roseobacteraceae</taxon>
        <taxon>Actibacterium</taxon>
    </lineage>
</organism>
<evidence type="ECO:0008006" key="3">
    <source>
        <dbReference type="Google" id="ProtNLM"/>
    </source>
</evidence>
<accession>A0A037ZGF9</accession>
<dbReference type="RefSeq" id="WP_035259387.1">
    <property type="nucleotide sequence ID" value="NZ_JFKE01000004.1"/>
</dbReference>
<protein>
    <recommendedName>
        <fullName evidence="3">DNA alkylation repair protein</fullName>
    </recommendedName>
</protein>
<comment type="caution">
    <text evidence="1">The sequence shown here is derived from an EMBL/GenBank/DDBJ whole genome shotgun (WGS) entry which is preliminary data.</text>
</comment>
<dbReference type="InterPro" id="IPR016024">
    <property type="entry name" value="ARM-type_fold"/>
</dbReference>
<dbReference type="OrthoDB" id="9797162at2"/>
<dbReference type="AlphaFoldDB" id="A0A037ZGF9"/>
<evidence type="ECO:0000313" key="1">
    <source>
        <dbReference type="EMBL" id="KAJ55535.1"/>
    </source>
</evidence>
<dbReference type="EMBL" id="JFKE01000004">
    <property type="protein sequence ID" value="KAJ55535.1"/>
    <property type="molecule type" value="Genomic_DNA"/>
</dbReference>
<sequence length="375" mass="40952">MAEKKFSLADQLYNADKVAYLGGLFRDADAGFDADAFHAQVMTRLHDFELKQRAIWITECLEPHLPSDFPAAAAAIHAMLPPPLDPTLSDDDFGDFIFSPLAIYVERNGMDAAHLDTALTLLHALTQRFSVEFSIRPFLNTYPDQVMAALATWARDDNYHVRRLVSEGTRPKLPWGQKIGLAPTDPLPLLDLLHGDKTRYVTRSVANHLNDIAKIDPAIVLNRLAAWQAKGAQDAAEMDWITRHALRGLIKAGHADAMAMLGYAADAPVDCDLTVDPATCAIGDTVTLRATITAATEQPVLVDYVIDRLLANGKTGRKVGKWAEKVVTPGAPLVLEKKVKFVKGATTISYNPGPHPIHLQVNGVLRASTQVDLTA</sequence>
<dbReference type="STRING" id="1454373.ACMU_12640"/>
<dbReference type="Proteomes" id="UP000026249">
    <property type="component" value="Unassembled WGS sequence"/>
</dbReference>
<dbReference type="SUPFAM" id="SSF48371">
    <property type="entry name" value="ARM repeat"/>
    <property type="match status" value="1"/>
</dbReference>
<evidence type="ECO:0000313" key="2">
    <source>
        <dbReference type="Proteomes" id="UP000026249"/>
    </source>
</evidence>
<gene>
    <name evidence="1" type="ORF">ACMU_12640</name>
</gene>
<dbReference type="Gene3D" id="1.25.40.290">
    <property type="entry name" value="ARM repeat domains"/>
    <property type="match status" value="1"/>
</dbReference>
<reference evidence="1 2" key="1">
    <citation type="submission" date="2014-03" db="EMBL/GenBank/DDBJ databases">
        <title>Draft Genome Sequence of Actibacterium mucosum KCTC 23349, a Marine Alphaproteobacterium with Complex Ionic Requirements Isolated from Mediterranean Seawater at Malvarrosa Beach, Valencia, Spain.</title>
        <authorList>
            <person name="Arahal D.R."/>
            <person name="Shao Z."/>
            <person name="Lai Q."/>
            <person name="Pujalte M.J."/>
        </authorList>
    </citation>
    <scope>NUCLEOTIDE SEQUENCE [LARGE SCALE GENOMIC DNA]</scope>
    <source>
        <strain evidence="1 2">KCTC 23349</strain>
    </source>
</reference>
<proteinExistence type="predicted"/>